<protein>
    <submittedName>
        <fullName evidence="5">Uncharacterized protein DDB_G0271670-like</fullName>
    </submittedName>
</protein>
<dbReference type="Proteomes" id="UP001652700">
    <property type="component" value="Unplaced"/>
</dbReference>
<feature type="domain" description="SCA7" evidence="2">
    <location>
        <begin position="236"/>
        <end position="302"/>
    </location>
</feature>
<sequence length="564" mass="61740">MEDLFESFPEDIKCWGKIKDLMDLEADDELRNDDKSVSSVQLLPRQKVMMYGLIPKVEQRIYVKCKECRLVFNPRDILSHKVCPGRSHSYSSNNLKKKVKSKTIPPKKTQTNLPPPPLFKKSSPSTSSTPPLNIVEIPKVSSSKISKSPTTSGHSTLTTTTSSSTSKSEVRVSSSGSKSSTHLQKSPSKPSTSSTSAEHSQKSKSTSTSGESSNPCSSSSSSKHKKNRKSTSSSSSTKLTKEFDPDVHCGVVEGNRGPCTRSITCSNHRIQLRKLVTGRSKDIHQLIAERKTLKEKEMKPSSNCSYMSPNGQAGEKGSFSPNTTFVPAVAAIANVSEPPDTSTLIPAIPNINEATIPAPARQTTSNVAVQPVTETENSNVKIVNNNYILNMHSPESDIGTVPVVYMPMNLISFVQIGDNYICLESPQSAQTTPPITTQSLLLTIPNLQRSNMKTYKTLPKPAAVPNYGAKKMGGAILLSTKRLECQRNEIMMAITPKRKTLNNTQNHRNMSVLNHTNTPHRPNILKVKSVNKVNCKRTATDKISTCDSKQSRLTKIMGTFCPPI</sequence>
<proteinExistence type="predicted"/>
<evidence type="ECO:0000313" key="5">
    <source>
        <dbReference type="RefSeq" id="XP_028147696.1"/>
    </source>
</evidence>
<dbReference type="AlphaFoldDB" id="A0A6P7GDY0"/>
<dbReference type="Pfam" id="PF08313">
    <property type="entry name" value="SCA7"/>
    <property type="match status" value="1"/>
</dbReference>
<evidence type="ECO:0000256" key="1">
    <source>
        <dbReference type="SAM" id="MobiDB-lite"/>
    </source>
</evidence>
<evidence type="ECO:0000313" key="3">
    <source>
        <dbReference type="EnsemblMetazoa" id="XP_028147696.1"/>
    </source>
</evidence>
<evidence type="ECO:0000259" key="2">
    <source>
        <dbReference type="PROSITE" id="PS51505"/>
    </source>
</evidence>
<dbReference type="PROSITE" id="PS51505">
    <property type="entry name" value="SCA7"/>
    <property type="match status" value="1"/>
</dbReference>
<dbReference type="GeneID" id="114341113"/>
<evidence type="ECO:0000313" key="4">
    <source>
        <dbReference type="Proteomes" id="UP001652700"/>
    </source>
</evidence>
<accession>A0A6P7GDY0</accession>
<keyword evidence="4" id="KW-1185">Reference proteome</keyword>
<dbReference type="KEGG" id="dvv:114341113"/>
<dbReference type="EnsemblMetazoa" id="XM_028291895.2">
    <property type="protein sequence ID" value="XP_028147696.1"/>
    <property type="gene ID" value="LOC114341113"/>
</dbReference>
<reference evidence="3" key="2">
    <citation type="submission" date="2025-05" db="UniProtKB">
        <authorList>
            <consortium name="EnsemblMetazoa"/>
        </authorList>
    </citation>
    <scope>IDENTIFICATION</scope>
</reference>
<dbReference type="OrthoDB" id="21678at2759"/>
<name>A0A6P7GDY0_DIAVI</name>
<dbReference type="RefSeq" id="XP_028147696.1">
    <property type="nucleotide sequence ID" value="XM_028291895.1"/>
</dbReference>
<organism evidence="5">
    <name type="scientific">Diabrotica virgifera virgifera</name>
    <name type="common">western corn rootworm</name>
    <dbReference type="NCBI Taxonomy" id="50390"/>
    <lineage>
        <taxon>Eukaryota</taxon>
        <taxon>Metazoa</taxon>
        <taxon>Ecdysozoa</taxon>
        <taxon>Arthropoda</taxon>
        <taxon>Hexapoda</taxon>
        <taxon>Insecta</taxon>
        <taxon>Pterygota</taxon>
        <taxon>Neoptera</taxon>
        <taxon>Endopterygota</taxon>
        <taxon>Coleoptera</taxon>
        <taxon>Polyphaga</taxon>
        <taxon>Cucujiformia</taxon>
        <taxon>Chrysomeloidea</taxon>
        <taxon>Chrysomelidae</taxon>
        <taxon>Galerucinae</taxon>
        <taxon>Diabroticina</taxon>
        <taxon>Diabroticites</taxon>
        <taxon>Diabrotica</taxon>
    </lineage>
</organism>
<feature type="compositionally biased region" description="Low complexity" evidence="1">
    <location>
        <begin position="119"/>
        <end position="221"/>
    </location>
</feature>
<dbReference type="PANTHER" id="PTHR15117:SF24">
    <property type="entry name" value="SCA7 DOMAIN-CONTAINING PROTEIN"/>
    <property type="match status" value="1"/>
</dbReference>
<gene>
    <name evidence="5" type="primary">LOC114341113</name>
</gene>
<dbReference type="InterPro" id="IPR013243">
    <property type="entry name" value="SCA7_dom"/>
</dbReference>
<reference evidence="5" key="1">
    <citation type="submission" date="2025-04" db="UniProtKB">
        <authorList>
            <consortium name="RefSeq"/>
        </authorList>
    </citation>
    <scope>IDENTIFICATION</scope>
    <source>
        <tissue evidence="5">Whole insect</tissue>
    </source>
</reference>
<dbReference type="InterPro" id="IPR052237">
    <property type="entry name" value="Ataxin-7-like_regulator"/>
</dbReference>
<dbReference type="InParanoid" id="A0A6P7GDY0"/>
<feature type="region of interest" description="Disordered" evidence="1">
    <location>
        <begin position="83"/>
        <end position="241"/>
    </location>
</feature>
<dbReference type="PANTHER" id="PTHR15117">
    <property type="entry name" value="ATAXIN 7 RELATED"/>
    <property type="match status" value="1"/>
</dbReference>